<keyword evidence="2" id="KW-1185">Reference proteome</keyword>
<dbReference type="RefSeq" id="WP_127780914.1">
    <property type="nucleotide sequence ID" value="NZ_SADD01000012.1"/>
</dbReference>
<proteinExistence type="predicted"/>
<dbReference type="Proteomes" id="UP000282926">
    <property type="component" value="Unassembled WGS sequence"/>
</dbReference>
<comment type="caution">
    <text evidence="1">The sequence shown here is derived from an EMBL/GenBank/DDBJ whole genome shotgun (WGS) entry which is preliminary data.</text>
</comment>
<evidence type="ECO:0000313" key="1">
    <source>
        <dbReference type="EMBL" id="RVU42374.1"/>
    </source>
</evidence>
<accession>A0ABY0CPV2</accession>
<evidence type="ECO:0000313" key="2">
    <source>
        <dbReference type="Proteomes" id="UP000282926"/>
    </source>
</evidence>
<name>A0ABY0CPV2_9DELT</name>
<dbReference type="EMBL" id="SADD01000012">
    <property type="protein sequence ID" value="RVU42374.1"/>
    <property type="molecule type" value="Genomic_DNA"/>
</dbReference>
<reference evidence="1 2" key="1">
    <citation type="submission" date="2019-01" db="EMBL/GenBank/DDBJ databases">
        <title>Lujinxingia litoralis gen. nov., sp. nov. and Lujinxingia sediminis gen. nov., sp. nov., new members in the order Bradymonadales, isolated from coastal sediment.</title>
        <authorList>
            <person name="Li C.-M."/>
        </authorList>
    </citation>
    <scope>NUCLEOTIDE SEQUENCE [LARGE SCALE GENOMIC DNA]</scope>
    <source>
        <strain evidence="1 2">SEH01</strain>
    </source>
</reference>
<gene>
    <name evidence="1" type="ORF">EA187_15970</name>
</gene>
<sequence>MSETKFDMKLQAWLERSARRLAPVAARVEESYAREALELASGLMLSKLGPYRLAVDQAQEANETSARAAEEVAKAQVAVEGAYARLHAASQAHYYVALSQGESEKETLKRRLNRGMPQAPSAFNVLGVDRKRSVMSRALRYGEQVLGANHEVVVESRGVYEGLSQALDAADSQKARSVKQMQRLFSARDSARLAYVAARQIVEAALLLDGDGSLGQLMPPVSDVYGARQFARAEVDAAEAEDGAEVVVAEPVMEPSLPDDVVDT</sequence>
<organism evidence="1 2">
    <name type="scientific">Lujinxingia sediminis</name>
    <dbReference type="NCBI Taxonomy" id="2480984"/>
    <lineage>
        <taxon>Bacteria</taxon>
        <taxon>Deltaproteobacteria</taxon>
        <taxon>Bradymonadales</taxon>
        <taxon>Lujinxingiaceae</taxon>
        <taxon>Lujinxingia</taxon>
    </lineage>
</organism>
<protein>
    <submittedName>
        <fullName evidence="1">Uncharacterized protein</fullName>
    </submittedName>
</protein>